<feature type="region of interest" description="Disordered" evidence="1">
    <location>
        <begin position="1"/>
        <end position="64"/>
    </location>
</feature>
<feature type="compositionally biased region" description="Polar residues" evidence="1">
    <location>
        <begin position="48"/>
        <end position="57"/>
    </location>
</feature>
<sequence length="84" mass="9459">MLRYNSAPVGSLPSTTDFWDGISKSLFPPSESSTPSQSRRSSMEQIRACQNTSSTPTDAEWGQEDEMNLRLAEMLKKMEGTRRE</sequence>
<evidence type="ECO:0000313" key="3">
    <source>
        <dbReference type="Proteomes" id="UP001190700"/>
    </source>
</evidence>
<comment type="caution">
    <text evidence="2">The sequence shown here is derived from an EMBL/GenBank/DDBJ whole genome shotgun (WGS) entry which is preliminary data.</text>
</comment>
<protein>
    <submittedName>
        <fullName evidence="2">Uncharacterized protein</fullName>
    </submittedName>
</protein>
<name>A0AAE0FUB3_9CHLO</name>
<keyword evidence="3" id="KW-1185">Reference proteome</keyword>
<feature type="compositionally biased region" description="Low complexity" evidence="1">
    <location>
        <begin position="28"/>
        <end position="40"/>
    </location>
</feature>
<dbReference type="AlphaFoldDB" id="A0AAE0FUB3"/>
<evidence type="ECO:0000313" key="2">
    <source>
        <dbReference type="EMBL" id="KAK3266227.1"/>
    </source>
</evidence>
<organism evidence="2 3">
    <name type="scientific">Cymbomonas tetramitiformis</name>
    <dbReference type="NCBI Taxonomy" id="36881"/>
    <lineage>
        <taxon>Eukaryota</taxon>
        <taxon>Viridiplantae</taxon>
        <taxon>Chlorophyta</taxon>
        <taxon>Pyramimonadophyceae</taxon>
        <taxon>Pyramimonadales</taxon>
        <taxon>Pyramimonadaceae</taxon>
        <taxon>Cymbomonas</taxon>
    </lineage>
</organism>
<gene>
    <name evidence="2" type="ORF">CYMTET_25134</name>
</gene>
<dbReference type="EMBL" id="LGRX02013330">
    <property type="protein sequence ID" value="KAK3266227.1"/>
    <property type="molecule type" value="Genomic_DNA"/>
</dbReference>
<dbReference type="Proteomes" id="UP001190700">
    <property type="component" value="Unassembled WGS sequence"/>
</dbReference>
<accession>A0AAE0FUB3</accession>
<reference evidence="2 3" key="1">
    <citation type="journal article" date="2015" name="Genome Biol. Evol.">
        <title>Comparative Genomics of a Bacterivorous Green Alga Reveals Evolutionary Causalities and Consequences of Phago-Mixotrophic Mode of Nutrition.</title>
        <authorList>
            <person name="Burns J.A."/>
            <person name="Paasch A."/>
            <person name="Narechania A."/>
            <person name="Kim E."/>
        </authorList>
    </citation>
    <scope>NUCLEOTIDE SEQUENCE [LARGE SCALE GENOMIC DNA]</scope>
    <source>
        <strain evidence="2 3">PLY_AMNH</strain>
    </source>
</reference>
<evidence type="ECO:0000256" key="1">
    <source>
        <dbReference type="SAM" id="MobiDB-lite"/>
    </source>
</evidence>
<proteinExistence type="predicted"/>